<reference evidence="3" key="1">
    <citation type="journal article" date="2019" name="Int. J. Syst. Evol. Microbiol.">
        <title>The Global Catalogue of Microorganisms (GCM) 10K type strain sequencing project: providing services to taxonomists for standard genome sequencing and annotation.</title>
        <authorList>
            <consortium name="The Broad Institute Genomics Platform"/>
            <consortium name="The Broad Institute Genome Sequencing Center for Infectious Disease"/>
            <person name="Wu L."/>
            <person name="Ma J."/>
        </authorList>
    </citation>
    <scope>NUCLEOTIDE SEQUENCE [LARGE SCALE GENOMIC DNA]</scope>
    <source>
        <strain evidence="3">JCM 14232</strain>
    </source>
</reference>
<evidence type="ECO:0000313" key="2">
    <source>
        <dbReference type="EMBL" id="GAA0488310.1"/>
    </source>
</evidence>
<keyword evidence="3" id="KW-1185">Reference proteome</keyword>
<evidence type="ECO:0000313" key="3">
    <source>
        <dbReference type="Proteomes" id="UP001410648"/>
    </source>
</evidence>
<keyword evidence="1" id="KW-0812">Transmembrane</keyword>
<protein>
    <submittedName>
        <fullName evidence="2">Uncharacterized protein</fullName>
    </submittedName>
</protein>
<sequence>MKTLDRVALVILIISVVNYLLVGLFEFNLVASIFWVRIISFLVSSMYSMV</sequence>
<dbReference type="Proteomes" id="UP001410648">
    <property type="component" value="Unassembled WGS sequence"/>
</dbReference>
<dbReference type="InterPro" id="IPR007211">
    <property type="entry name" value="DUF378"/>
</dbReference>
<dbReference type="Pfam" id="PF04070">
    <property type="entry name" value="DUF378"/>
    <property type="match status" value="1"/>
</dbReference>
<dbReference type="EMBL" id="BAAADA010000138">
    <property type="protein sequence ID" value="GAA0488310.1"/>
    <property type="molecule type" value="Genomic_DNA"/>
</dbReference>
<keyword evidence="1" id="KW-1133">Transmembrane helix</keyword>
<comment type="caution">
    <text evidence="2">The sequence shown here is derived from an EMBL/GenBank/DDBJ whole genome shotgun (WGS) entry which is preliminary data.</text>
</comment>
<organism evidence="2 3">
    <name type="scientific">Alkalibacterium indicireducens</name>
    <dbReference type="NCBI Taxonomy" id="398758"/>
    <lineage>
        <taxon>Bacteria</taxon>
        <taxon>Bacillati</taxon>
        <taxon>Bacillota</taxon>
        <taxon>Bacilli</taxon>
        <taxon>Lactobacillales</taxon>
        <taxon>Carnobacteriaceae</taxon>
        <taxon>Alkalibacterium</taxon>
    </lineage>
</organism>
<name>A0ABP3KYJ8_9LACT</name>
<proteinExistence type="predicted"/>
<feature type="transmembrane region" description="Helical" evidence="1">
    <location>
        <begin position="7"/>
        <end position="25"/>
    </location>
</feature>
<accession>A0ABP3KYJ8</accession>
<gene>
    <name evidence="2" type="ORF">GCM10008936_15680</name>
</gene>
<evidence type="ECO:0000256" key="1">
    <source>
        <dbReference type="SAM" id="Phobius"/>
    </source>
</evidence>
<keyword evidence="1" id="KW-0472">Membrane</keyword>